<feature type="non-terminal residue" evidence="1">
    <location>
        <position position="123"/>
    </location>
</feature>
<dbReference type="SUPFAM" id="SSF56219">
    <property type="entry name" value="DNase I-like"/>
    <property type="match status" value="1"/>
</dbReference>
<evidence type="ECO:0000313" key="2">
    <source>
        <dbReference type="Proteomes" id="UP000681720"/>
    </source>
</evidence>
<dbReference type="Proteomes" id="UP000681720">
    <property type="component" value="Unassembled WGS sequence"/>
</dbReference>
<organism evidence="1 2">
    <name type="scientific">Rotaria magnacalcarata</name>
    <dbReference type="NCBI Taxonomy" id="392030"/>
    <lineage>
        <taxon>Eukaryota</taxon>
        <taxon>Metazoa</taxon>
        <taxon>Spiralia</taxon>
        <taxon>Gnathifera</taxon>
        <taxon>Rotifera</taxon>
        <taxon>Eurotatoria</taxon>
        <taxon>Bdelloidea</taxon>
        <taxon>Philodinida</taxon>
        <taxon>Philodinidae</taxon>
        <taxon>Rotaria</taxon>
    </lineage>
</organism>
<dbReference type="EMBL" id="CAJOBJ010354455">
    <property type="protein sequence ID" value="CAF5212339.1"/>
    <property type="molecule type" value="Genomic_DNA"/>
</dbReference>
<dbReference type="Gene3D" id="3.60.10.10">
    <property type="entry name" value="Endonuclease/exonuclease/phosphatase"/>
    <property type="match status" value="1"/>
</dbReference>
<evidence type="ECO:0000313" key="1">
    <source>
        <dbReference type="EMBL" id="CAF5212339.1"/>
    </source>
</evidence>
<accession>A0A8S3J416</accession>
<reference evidence="1" key="1">
    <citation type="submission" date="2021-02" db="EMBL/GenBank/DDBJ databases">
        <authorList>
            <person name="Nowell W R."/>
        </authorList>
    </citation>
    <scope>NUCLEOTIDE SEQUENCE</scope>
</reference>
<protein>
    <recommendedName>
        <fullName evidence="3">Endonuclease/exonuclease/phosphatase domain-containing protein</fullName>
    </recommendedName>
</protein>
<sequence length="123" mass="14248">MNKDENNNLSLISWNILAPCWVNQEWYPTLYHLASDYQTRINKIVSHISSLNCHVIMIQEAQEDTIHLLEEKLDGNYLYEFSPNNPTAASIPNGLLTLIHKDWKYFTEVKIINGILDCERGEA</sequence>
<comment type="caution">
    <text evidence="1">The sequence shown here is derived from an EMBL/GenBank/DDBJ whole genome shotgun (WGS) entry which is preliminary data.</text>
</comment>
<dbReference type="InterPro" id="IPR036691">
    <property type="entry name" value="Endo/exonu/phosph_ase_sf"/>
</dbReference>
<dbReference type="AlphaFoldDB" id="A0A8S3J416"/>
<name>A0A8S3J416_9BILA</name>
<evidence type="ECO:0008006" key="3">
    <source>
        <dbReference type="Google" id="ProtNLM"/>
    </source>
</evidence>
<gene>
    <name evidence="1" type="ORF">GIL414_LOCUS80262</name>
</gene>
<proteinExistence type="predicted"/>